<protein>
    <recommendedName>
        <fullName evidence="3">Phage protein</fullName>
    </recommendedName>
</protein>
<evidence type="ECO:0008006" key="3">
    <source>
        <dbReference type="Google" id="ProtNLM"/>
    </source>
</evidence>
<gene>
    <name evidence="1" type="ORF">GCM10022257_07590</name>
</gene>
<comment type="caution">
    <text evidence="1">The sequence shown here is derived from an EMBL/GenBank/DDBJ whole genome shotgun (WGS) entry which is preliminary data.</text>
</comment>
<proteinExistence type="predicted"/>
<accession>A0ABP8E8T8</accession>
<dbReference type="EMBL" id="BAABAV010000001">
    <property type="protein sequence ID" value="GAA4268658.1"/>
    <property type="molecule type" value="Genomic_DNA"/>
</dbReference>
<evidence type="ECO:0000313" key="1">
    <source>
        <dbReference type="EMBL" id="GAA4268658.1"/>
    </source>
</evidence>
<sequence>MNKLKLMKDQITEALKYYCYKRKGILDYINNNNDLTVEDIIENAEELSILEYKITALQVAQEN</sequence>
<dbReference type="Proteomes" id="UP001500027">
    <property type="component" value="Unassembled WGS sequence"/>
</dbReference>
<reference evidence="2" key="1">
    <citation type="journal article" date="2019" name="Int. J. Syst. Evol. Microbiol.">
        <title>The Global Catalogue of Microorganisms (GCM) 10K type strain sequencing project: providing services to taxonomists for standard genome sequencing and annotation.</title>
        <authorList>
            <consortium name="The Broad Institute Genomics Platform"/>
            <consortium name="The Broad Institute Genome Sequencing Center for Infectious Disease"/>
            <person name="Wu L."/>
            <person name="Ma J."/>
        </authorList>
    </citation>
    <scope>NUCLEOTIDE SEQUENCE [LARGE SCALE GENOMIC DNA]</scope>
    <source>
        <strain evidence="2">JCM 17452</strain>
    </source>
</reference>
<evidence type="ECO:0000313" key="2">
    <source>
        <dbReference type="Proteomes" id="UP001500027"/>
    </source>
</evidence>
<name>A0ABP8E8T8_9FLAO</name>
<keyword evidence="2" id="KW-1185">Reference proteome</keyword>
<organism evidence="1 2">
    <name type="scientific">Hyunsoonleella aestuarii</name>
    <dbReference type="NCBI Taxonomy" id="912802"/>
    <lineage>
        <taxon>Bacteria</taxon>
        <taxon>Pseudomonadati</taxon>
        <taxon>Bacteroidota</taxon>
        <taxon>Flavobacteriia</taxon>
        <taxon>Flavobacteriales</taxon>
        <taxon>Flavobacteriaceae</taxon>
    </lineage>
</organism>